<reference evidence="3" key="1">
    <citation type="submission" date="2018-10" db="EMBL/GenBank/DDBJ databases">
        <authorList>
            <person name="Peiro R."/>
            <person name="Begona"/>
            <person name="Cbmso G."/>
            <person name="Lopez M."/>
            <person name="Gonzalez S."/>
            <person name="Sacristan E."/>
            <person name="Castillo E."/>
        </authorList>
    </citation>
    <scope>NUCLEOTIDE SEQUENCE [LARGE SCALE GENOMIC DNA]</scope>
</reference>
<comment type="caution">
    <text evidence="2">The sequence shown here is derived from an EMBL/GenBank/DDBJ whole genome shotgun (WGS) entry which is preliminary data.</text>
</comment>
<accession>A0A447CVC7</accession>
<sequence length="60" mass="6686">MSAVSYRDWARGSSEGAALVQPPPPLRPRREAEPAETRPDGDADDRRRRAFAYCVSNDLV</sequence>
<organism evidence="2 3">
    <name type="scientific">Rhodoplanes serenus</name>
    <dbReference type="NCBI Taxonomy" id="200615"/>
    <lineage>
        <taxon>Bacteria</taxon>
        <taxon>Pseudomonadati</taxon>
        <taxon>Pseudomonadota</taxon>
        <taxon>Alphaproteobacteria</taxon>
        <taxon>Hyphomicrobiales</taxon>
        <taxon>Nitrobacteraceae</taxon>
        <taxon>Rhodoplanes</taxon>
    </lineage>
</organism>
<evidence type="ECO:0000313" key="2">
    <source>
        <dbReference type="EMBL" id="VCU09231.1"/>
    </source>
</evidence>
<evidence type="ECO:0000313" key="3">
    <source>
        <dbReference type="Proteomes" id="UP000289200"/>
    </source>
</evidence>
<dbReference type="EMBL" id="UWOC01000143">
    <property type="protein sequence ID" value="VCU09231.1"/>
    <property type="molecule type" value="Genomic_DNA"/>
</dbReference>
<name>A0A447CVC7_9BRAD</name>
<feature type="compositionally biased region" description="Basic and acidic residues" evidence="1">
    <location>
        <begin position="28"/>
        <end position="47"/>
    </location>
</feature>
<evidence type="ECO:0000256" key="1">
    <source>
        <dbReference type="SAM" id="MobiDB-lite"/>
    </source>
</evidence>
<protein>
    <submittedName>
        <fullName evidence="2">Uncharacterized protein</fullName>
    </submittedName>
</protein>
<keyword evidence="3" id="KW-1185">Reference proteome</keyword>
<proteinExistence type="predicted"/>
<dbReference type="RefSeq" id="WP_129609173.1">
    <property type="nucleotide sequence ID" value="NZ_UWOC01000143.1"/>
</dbReference>
<dbReference type="Proteomes" id="UP000289200">
    <property type="component" value="Unassembled WGS sequence"/>
</dbReference>
<gene>
    <name evidence="2" type="ORF">RHODGE_RHODGE_02404</name>
</gene>
<dbReference type="AlphaFoldDB" id="A0A447CVC7"/>
<feature type="region of interest" description="Disordered" evidence="1">
    <location>
        <begin position="1"/>
        <end position="47"/>
    </location>
</feature>